<evidence type="ECO:0000313" key="3">
    <source>
        <dbReference type="Proteomes" id="UP000008281"/>
    </source>
</evidence>
<organism evidence="3">
    <name type="scientific">Caenorhabditis remanei</name>
    <name type="common">Caenorhabditis vulgaris</name>
    <dbReference type="NCBI Taxonomy" id="31234"/>
    <lineage>
        <taxon>Eukaryota</taxon>
        <taxon>Metazoa</taxon>
        <taxon>Ecdysozoa</taxon>
        <taxon>Nematoda</taxon>
        <taxon>Chromadorea</taxon>
        <taxon>Rhabditida</taxon>
        <taxon>Rhabditina</taxon>
        <taxon>Rhabditomorpha</taxon>
        <taxon>Rhabditoidea</taxon>
        <taxon>Rhabditidae</taxon>
        <taxon>Peloderinae</taxon>
        <taxon>Caenorhabditis</taxon>
    </lineage>
</organism>
<dbReference type="CTD" id="9813947"/>
<keyword evidence="1" id="KW-0732">Signal</keyword>
<evidence type="ECO:0000313" key="2">
    <source>
        <dbReference type="EMBL" id="EFP06355.1"/>
    </source>
</evidence>
<dbReference type="Proteomes" id="UP000008281">
    <property type="component" value="Unassembled WGS sequence"/>
</dbReference>
<dbReference type="RefSeq" id="XP_003102022.2">
    <property type="nucleotide sequence ID" value="XM_003101974.2"/>
</dbReference>
<name>E3MP94_CAERE</name>
<proteinExistence type="predicted"/>
<protein>
    <submittedName>
        <fullName evidence="2">Uncharacterized protein</fullName>
    </submittedName>
</protein>
<dbReference type="EMBL" id="DS268462">
    <property type="protein sequence ID" value="EFP06355.1"/>
    <property type="molecule type" value="Genomic_DNA"/>
</dbReference>
<dbReference type="AlphaFoldDB" id="E3MP94"/>
<feature type="chain" id="PRO_5003175329" evidence="1">
    <location>
        <begin position="22"/>
        <end position="160"/>
    </location>
</feature>
<reference evidence="2" key="1">
    <citation type="submission" date="2007-07" db="EMBL/GenBank/DDBJ databases">
        <title>PCAP assembly of the Caenorhabditis remanei genome.</title>
        <authorList>
            <consortium name="The Caenorhabditis remanei Sequencing Consortium"/>
            <person name="Wilson R.K."/>
        </authorList>
    </citation>
    <scope>NUCLEOTIDE SEQUENCE [LARGE SCALE GENOMIC DNA]</scope>
    <source>
        <strain evidence="2">PB4641</strain>
    </source>
</reference>
<evidence type="ECO:0000256" key="1">
    <source>
        <dbReference type="SAM" id="SignalP"/>
    </source>
</evidence>
<feature type="signal peptide" evidence="1">
    <location>
        <begin position="1"/>
        <end position="21"/>
    </location>
</feature>
<sequence length="160" mass="18475">MILNPLLILLLSIIAIVPSSAEKCCPCPTESIPTKSPFPQEFYGTYKFNQTENFETARLIHYMPIDVDTMTIVFNRTQLPDVFSFFIEVKNKTIINLEEKEVGKPFDFDGKQKQFVFRSGSLFFHNLEFNLRFTELILTINPTLEVSPGDTPHYVFTRVI</sequence>
<keyword evidence="3" id="KW-1185">Reference proteome</keyword>
<dbReference type="InParanoid" id="E3MP94"/>
<dbReference type="GeneID" id="9813947"/>
<gene>
    <name evidence="2" type="ORF">CRE_07617</name>
</gene>
<dbReference type="HOGENOM" id="CLU_1653758_0_0_1"/>
<accession>E3MP94</accession>
<dbReference type="KEGG" id="crq:GCK72_026085"/>